<proteinExistence type="predicted"/>
<sequence length="210" mass="23644">MADADESTGATGRRSKVARLIDEYDLDGIGAEMERRWTAPDDERTSLRDLATVFNQRLLAAAMAAAGLQPLAGEVENTYQLLTDEETSSADRTQTRRQLERDGVPVEELQSDFVTYQAIRSYLTEHRGAEYTADDRDRTVVEAENVQRLRGRVETVTEEKLDRLRRNTEFDLGEFMLFVDVSVLCEDCGQRYGIDELLERGGCDCATSTS</sequence>
<evidence type="ECO:0000313" key="4">
    <source>
        <dbReference type="Proteomes" id="UP001500962"/>
    </source>
</evidence>
<accession>A0AAV3SAJ1</accession>
<dbReference type="RefSeq" id="WP_244699683.1">
    <property type="nucleotide sequence ID" value="NZ_BAAADN010000002.1"/>
</dbReference>
<protein>
    <submittedName>
        <fullName evidence="1">Uncharacterized protein</fullName>
    </submittedName>
</protein>
<dbReference type="EMBL" id="CP095005">
    <property type="protein sequence ID" value="UOO94301.1"/>
    <property type="molecule type" value="Genomic_DNA"/>
</dbReference>
<evidence type="ECO:0000313" key="1">
    <source>
        <dbReference type="EMBL" id="GAA0449506.1"/>
    </source>
</evidence>
<name>A0AAV3SAJ1_HALDO</name>
<dbReference type="Proteomes" id="UP000830542">
    <property type="component" value="Chromosome"/>
</dbReference>
<reference evidence="1" key="1">
    <citation type="journal article" date="2014" name="Int. J. Syst. Evol. Microbiol.">
        <title>Complete genome sequence of Corynebacterium casei LMG S-19264T (=DSM 44701T), isolated from a smear-ripened cheese.</title>
        <authorList>
            <consortium name="US DOE Joint Genome Institute (JGI-PGF)"/>
            <person name="Walter F."/>
            <person name="Albersmeier A."/>
            <person name="Kalinowski J."/>
            <person name="Ruckert C."/>
        </authorList>
    </citation>
    <scope>NUCLEOTIDE SEQUENCE</scope>
    <source>
        <strain evidence="1">JCM 12289</strain>
    </source>
</reference>
<dbReference type="Proteomes" id="UP001500962">
    <property type="component" value="Unassembled WGS sequence"/>
</dbReference>
<organism evidence="1 4">
    <name type="scientific">Halococcus dombrowskii</name>
    <dbReference type="NCBI Taxonomy" id="179637"/>
    <lineage>
        <taxon>Archaea</taxon>
        <taxon>Methanobacteriati</taxon>
        <taxon>Methanobacteriota</taxon>
        <taxon>Stenosarchaea group</taxon>
        <taxon>Halobacteria</taxon>
        <taxon>Halobacteriales</taxon>
        <taxon>Halococcaceae</taxon>
        <taxon>Halococcus</taxon>
    </lineage>
</organism>
<dbReference type="Pfam" id="PF21811">
    <property type="entry name" value="RdfA"/>
    <property type="match status" value="1"/>
</dbReference>
<keyword evidence="3" id="KW-1185">Reference proteome</keyword>
<dbReference type="KEGG" id="hdo:MUK72_09995"/>
<dbReference type="InterPro" id="IPR048925">
    <property type="entry name" value="RdfA"/>
</dbReference>
<evidence type="ECO:0000313" key="2">
    <source>
        <dbReference type="EMBL" id="UOO94301.1"/>
    </source>
</evidence>
<evidence type="ECO:0000313" key="3">
    <source>
        <dbReference type="Proteomes" id="UP000830542"/>
    </source>
</evidence>
<dbReference type="GeneID" id="71762181"/>
<reference evidence="1" key="3">
    <citation type="submission" date="2023-12" db="EMBL/GenBank/DDBJ databases">
        <authorList>
            <person name="Sun Q."/>
            <person name="Inoue M."/>
        </authorList>
    </citation>
    <scope>NUCLEOTIDE SEQUENCE</scope>
    <source>
        <strain evidence="1">JCM 12289</strain>
    </source>
</reference>
<gene>
    <name evidence="1" type="ORF">GCM10008985_01130</name>
    <name evidence="2" type="ORF">MUK72_09995</name>
</gene>
<dbReference type="AlphaFoldDB" id="A0AAV3SAJ1"/>
<dbReference type="EMBL" id="BAAADN010000002">
    <property type="protein sequence ID" value="GAA0449506.1"/>
    <property type="molecule type" value="Genomic_DNA"/>
</dbReference>
<reference evidence="2" key="2">
    <citation type="submission" date="2022-04" db="EMBL/GenBank/DDBJ databases">
        <title>Sequencing and genomic assembly of Halococcus dombrowskii.</title>
        <authorList>
            <person name="Lim S.W."/>
            <person name="MacLea K.S."/>
        </authorList>
    </citation>
    <scope>NUCLEOTIDE SEQUENCE</scope>
    <source>
        <strain evidence="2">H4</strain>
    </source>
</reference>